<dbReference type="Proteomes" id="UP000182045">
    <property type="component" value="Unassembled WGS sequence"/>
</dbReference>
<organism evidence="2 3">
    <name type="scientific">Roseibaca calidilacus</name>
    <dbReference type="NCBI Taxonomy" id="1666912"/>
    <lineage>
        <taxon>Bacteria</taxon>
        <taxon>Pseudomonadati</taxon>
        <taxon>Pseudomonadota</taxon>
        <taxon>Alphaproteobacteria</taxon>
        <taxon>Rhodobacterales</taxon>
        <taxon>Paracoccaceae</taxon>
        <taxon>Roseinatronobacter</taxon>
    </lineage>
</organism>
<dbReference type="Gene3D" id="1.25.40.20">
    <property type="entry name" value="Ankyrin repeat-containing domain"/>
    <property type="match status" value="1"/>
</dbReference>
<name>A0A0P7Z3X4_9RHOB</name>
<evidence type="ECO:0000313" key="3">
    <source>
        <dbReference type="Proteomes" id="UP000050413"/>
    </source>
</evidence>
<dbReference type="OrthoDB" id="7865614at2"/>
<accession>A0A0P7Z3X4</accession>
<keyword evidence="4" id="KW-1185">Reference proteome</keyword>
<dbReference type="AlphaFoldDB" id="A0A0P7Z3X4"/>
<reference evidence="2 3" key="1">
    <citation type="submission" date="2015-09" db="EMBL/GenBank/DDBJ databases">
        <title>Identification and resolution of microdiversity through metagenomic sequencing of parallel consortia.</title>
        <authorList>
            <person name="Nelson W.C."/>
            <person name="Romine M.F."/>
            <person name="Lindemann S.R."/>
        </authorList>
    </citation>
    <scope>NUCLEOTIDE SEQUENCE [LARGE SCALE GENOMIC DNA]</scope>
    <source>
        <strain evidence="2">HL-91</strain>
    </source>
</reference>
<evidence type="ECO:0000313" key="2">
    <source>
        <dbReference type="EMBL" id="KPP96342.1"/>
    </source>
</evidence>
<dbReference type="STRING" id="1666912.Ga0058931_0751"/>
<dbReference type="EMBL" id="LJSG01000001">
    <property type="protein sequence ID" value="KPP96342.1"/>
    <property type="molecule type" value="Genomic_DNA"/>
</dbReference>
<gene>
    <name evidence="1" type="ORF">Ga0058931_0751</name>
    <name evidence="2" type="ORF">HLUCCA05_14810</name>
</gene>
<protein>
    <submittedName>
        <fullName evidence="2">Uncharacterized protein</fullName>
    </submittedName>
</protein>
<dbReference type="EMBL" id="FBYC01000004">
    <property type="protein sequence ID" value="CUX80046.1"/>
    <property type="molecule type" value="Genomic_DNA"/>
</dbReference>
<dbReference type="InterPro" id="IPR036770">
    <property type="entry name" value="Ankyrin_rpt-contain_sf"/>
</dbReference>
<comment type="caution">
    <text evidence="2">The sequence shown here is derived from an EMBL/GenBank/DDBJ whole genome shotgun (WGS) entry which is preliminary data.</text>
</comment>
<dbReference type="Proteomes" id="UP000050413">
    <property type="component" value="Unassembled WGS sequence"/>
</dbReference>
<dbReference type="RefSeq" id="WP_141655869.1">
    <property type="nucleotide sequence ID" value="NZ_FBYC01000004.1"/>
</dbReference>
<evidence type="ECO:0000313" key="1">
    <source>
        <dbReference type="EMBL" id="CUX80046.1"/>
    </source>
</evidence>
<proteinExistence type="predicted"/>
<sequence length="173" mass="18633">MYSYIPLIALLLLPGCGLKQCQNGQHSASIGGSVIADIIENRDAPGREGHPQIFEAIEDRNHDRVARLIASGANLEARGYAQGTPILKAALTHNWTMAEMLLAAGANPMVPDEFGITLPAVAARSRLNPESDEGQALARVRKILVERGLIGLVFPPDQVRAMVAEGRWPPDPQ</sequence>
<dbReference type="SUPFAM" id="SSF48403">
    <property type="entry name" value="Ankyrin repeat"/>
    <property type="match status" value="1"/>
</dbReference>
<evidence type="ECO:0000313" key="4">
    <source>
        <dbReference type="Proteomes" id="UP000182045"/>
    </source>
</evidence>
<reference evidence="1 4" key="2">
    <citation type="submission" date="2016-01" db="EMBL/GenBank/DDBJ databases">
        <authorList>
            <person name="Varghese N."/>
        </authorList>
    </citation>
    <scope>NUCLEOTIDE SEQUENCE [LARGE SCALE GENOMIC DNA]</scope>
    <source>
        <strain evidence="1 4">HL-91</strain>
    </source>
</reference>